<reference evidence="6 7" key="1">
    <citation type="journal article" date="2018" name="ISME J.">
        <title>Endosymbiont genomes yield clues of tubeworm success.</title>
        <authorList>
            <person name="Li Y."/>
            <person name="Liles M.R."/>
            <person name="Halanych K.M."/>
        </authorList>
    </citation>
    <scope>NUCLEOTIDE SEQUENCE [LARGE SCALE GENOMIC DNA]</scope>
    <source>
        <strain evidence="6">A1464</strain>
    </source>
</reference>
<dbReference type="SUPFAM" id="SSF46785">
    <property type="entry name" value="Winged helix' DNA-binding domain"/>
    <property type="match status" value="1"/>
</dbReference>
<evidence type="ECO:0000259" key="4">
    <source>
        <dbReference type="PROSITE" id="PS50042"/>
    </source>
</evidence>
<keyword evidence="7" id="KW-1185">Reference proteome</keyword>
<dbReference type="InterPro" id="IPR014710">
    <property type="entry name" value="RmlC-like_jellyroll"/>
</dbReference>
<dbReference type="Gene3D" id="2.60.120.10">
    <property type="entry name" value="Jelly Rolls"/>
    <property type="match status" value="1"/>
</dbReference>
<sequence length="239" mass="27327">MCSLNNCKSQNVISKSCRFQKIESVYPQLSEIKDKKWIEIIGDSRLIETDPKVTFSGDDSSFNNFMLILEGTIRIYQTADDGREITLYRVQAGEVCLLNLNLLLENKTFNAVATTESHVETLAISPQSFRFLMDTIKPFREYIISCLIERLYKTTCMIQDTVFNNLDLRLACMLGILFERANDSVLKITHQKLAFEIGTTREVVSRILKDFEKQNCIKLSRGSIELVSAEALEWIANSN</sequence>
<dbReference type="PROSITE" id="PS51063">
    <property type="entry name" value="HTH_CRP_2"/>
    <property type="match status" value="1"/>
</dbReference>
<organism evidence="6 7">
    <name type="scientific">endosymbiont of Galathealinum brachiosum</name>
    <dbReference type="NCBI Taxonomy" id="2200906"/>
    <lineage>
        <taxon>Bacteria</taxon>
        <taxon>Pseudomonadati</taxon>
        <taxon>Pseudomonadota</taxon>
        <taxon>Gammaproteobacteria</taxon>
        <taxon>sulfur-oxidizing symbionts</taxon>
    </lineage>
</organism>
<comment type="caution">
    <text evidence="6">The sequence shown here is derived from an EMBL/GenBank/DDBJ whole genome shotgun (WGS) entry which is preliminary data.</text>
</comment>
<dbReference type="SUPFAM" id="SSF51206">
    <property type="entry name" value="cAMP-binding domain-like"/>
    <property type="match status" value="1"/>
</dbReference>
<evidence type="ECO:0000313" key="7">
    <source>
        <dbReference type="Proteomes" id="UP000254266"/>
    </source>
</evidence>
<dbReference type="Proteomes" id="UP000254266">
    <property type="component" value="Unassembled WGS sequence"/>
</dbReference>
<dbReference type="Gene3D" id="1.10.10.10">
    <property type="entry name" value="Winged helix-like DNA-binding domain superfamily/Winged helix DNA-binding domain"/>
    <property type="match status" value="1"/>
</dbReference>
<keyword evidence="3" id="KW-0804">Transcription</keyword>
<protein>
    <submittedName>
        <fullName evidence="6">Crp/Fnr family transcriptional regulator</fullName>
    </submittedName>
</protein>
<evidence type="ECO:0000256" key="3">
    <source>
        <dbReference type="ARBA" id="ARBA00023163"/>
    </source>
</evidence>
<dbReference type="Pfam" id="PF00027">
    <property type="entry name" value="cNMP_binding"/>
    <property type="match status" value="1"/>
</dbReference>
<keyword evidence="2" id="KW-0238">DNA-binding</keyword>
<dbReference type="GO" id="GO:0003677">
    <property type="term" value="F:DNA binding"/>
    <property type="evidence" value="ECO:0007669"/>
    <property type="project" value="UniProtKB-KW"/>
</dbReference>
<dbReference type="InterPro" id="IPR012318">
    <property type="entry name" value="HTH_CRP"/>
</dbReference>
<evidence type="ECO:0000256" key="1">
    <source>
        <dbReference type="ARBA" id="ARBA00023015"/>
    </source>
</evidence>
<dbReference type="PRINTS" id="PR00034">
    <property type="entry name" value="HTHCRP"/>
</dbReference>
<dbReference type="AlphaFoldDB" id="A0A370DIU4"/>
<dbReference type="SMART" id="SM00419">
    <property type="entry name" value="HTH_CRP"/>
    <property type="match status" value="1"/>
</dbReference>
<name>A0A370DIU4_9GAMM</name>
<dbReference type="InterPro" id="IPR050397">
    <property type="entry name" value="Env_Response_Regulators"/>
</dbReference>
<dbReference type="PROSITE" id="PS50042">
    <property type="entry name" value="CNMP_BINDING_3"/>
    <property type="match status" value="1"/>
</dbReference>
<evidence type="ECO:0000259" key="5">
    <source>
        <dbReference type="PROSITE" id="PS51063"/>
    </source>
</evidence>
<dbReference type="GO" id="GO:0005829">
    <property type="term" value="C:cytosol"/>
    <property type="evidence" value="ECO:0007669"/>
    <property type="project" value="TreeGrafter"/>
</dbReference>
<dbReference type="PANTHER" id="PTHR24567:SF74">
    <property type="entry name" value="HTH-TYPE TRANSCRIPTIONAL REGULATOR ARCR"/>
    <property type="match status" value="1"/>
</dbReference>
<feature type="domain" description="HTH crp-type" evidence="5">
    <location>
        <begin position="164"/>
        <end position="230"/>
    </location>
</feature>
<feature type="domain" description="Cyclic nucleotide-binding" evidence="4">
    <location>
        <begin position="63"/>
        <end position="150"/>
    </location>
</feature>
<dbReference type="InterPro" id="IPR000595">
    <property type="entry name" value="cNMP-bd_dom"/>
</dbReference>
<proteinExistence type="predicted"/>
<evidence type="ECO:0000313" key="6">
    <source>
        <dbReference type="EMBL" id="RDH84763.1"/>
    </source>
</evidence>
<dbReference type="InterPro" id="IPR036388">
    <property type="entry name" value="WH-like_DNA-bd_sf"/>
</dbReference>
<dbReference type="InterPro" id="IPR036390">
    <property type="entry name" value="WH_DNA-bd_sf"/>
</dbReference>
<dbReference type="InterPro" id="IPR018490">
    <property type="entry name" value="cNMP-bd_dom_sf"/>
</dbReference>
<gene>
    <name evidence="6" type="ORF">DIZ80_04660</name>
</gene>
<dbReference type="CDD" id="cd00038">
    <property type="entry name" value="CAP_ED"/>
    <property type="match status" value="1"/>
</dbReference>
<dbReference type="GO" id="GO:0003700">
    <property type="term" value="F:DNA-binding transcription factor activity"/>
    <property type="evidence" value="ECO:0007669"/>
    <property type="project" value="TreeGrafter"/>
</dbReference>
<dbReference type="PANTHER" id="PTHR24567">
    <property type="entry name" value="CRP FAMILY TRANSCRIPTIONAL REGULATORY PROTEIN"/>
    <property type="match status" value="1"/>
</dbReference>
<keyword evidence="1" id="KW-0805">Transcription regulation</keyword>
<dbReference type="Pfam" id="PF13545">
    <property type="entry name" value="HTH_Crp_2"/>
    <property type="match status" value="1"/>
</dbReference>
<accession>A0A370DIU4</accession>
<dbReference type="EMBL" id="QFXC01000007">
    <property type="protein sequence ID" value="RDH84763.1"/>
    <property type="molecule type" value="Genomic_DNA"/>
</dbReference>
<evidence type="ECO:0000256" key="2">
    <source>
        <dbReference type="ARBA" id="ARBA00023125"/>
    </source>
</evidence>